<reference evidence="2 3" key="1">
    <citation type="journal article" date="2015" name="Genome Announc.">
        <title>Expanding the biotechnology potential of lactobacilli through comparative genomics of 213 strains and associated genera.</title>
        <authorList>
            <person name="Sun Z."/>
            <person name="Harris H.M."/>
            <person name="McCann A."/>
            <person name="Guo C."/>
            <person name="Argimon S."/>
            <person name="Zhang W."/>
            <person name="Yang X."/>
            <person name="Jeffery I.B."/>
            <person name="Cooney J.C."/>
            <person name="Kagawa T.F."/>
            <person name="Liu W."/>
            <person name="Song Y."/>
            <person name="Salvetti E."/>
            <person name="Wrobel A."/>
            <person name="Rasinkangas P."/>
            <person name="Parkhill J."/>
            <person name="Rea M.C."/>
            <person name="O'Sullivan O."/>
            <person name="Ritari J."/>
            <person name="Douillard F.P."/>
            <person name="Paul Ross R."/>
            <person name="Yang R."/>
            <person name="Briner A.E."/>
            <person name="Felis G.E."/>
            <person name="de Vos W.M."/>
            <person name="Barrangou R."/>
            <person name="Klaenhammer T.R."/>
            <person name="Caufield P.W."/>
            <person name="Cui Y."/>
            <person name="Zhang H."/>
            <person name="O'Toole P.W."/>
        </authorList>
    </citation>
    <scope>NUCLEOTIDE SEQUENCE [LARGE SCALE GENOMIC DNA]</scope>
    <source>
        <strain evidence="2 3">DSM 19910</strain>
    </source>
</reference>
<evidence type="ECO:0000313" key="3">
    <source>
        <dbReference type="Proteomes" id="UP000051621"/>
    </source>
</evidence>
<name>A0A0R1M033_9LACO</name>
<dbReference type="EMBL" id="AZEF01000027">
    <property type="protein sequence ID" value="KRL01230.1"/>
    <property type="molecule type" value="Genomic_DNA"/>
</dbReference>
<keyword evidence="3" id="KW-1185">Reference proteome</keyword>
<dbReference type="RefSeq" id="WP_057744467.1">
    <property type="nucleotide sequence ID" value="NZ_AZEF01000027.1"/>
</dbReference>
<comment type="caution">
    <text evidence="2">The sequence shown here is derived from an EMBL/GenBank/DDBJ whole genome shotgun (WGS) entry which is preliminary data.</text>
</comment>
<accession>A0A0R1M033</accession>
<dbReference type="Proteomes" id="UP000051621">
    <property type="component" value="Unassembled WGS sequence"/>
</dbReference>
<dbReference type="PATRIC" id="fig|1423731.3.peg.1410"/>
<evidence type="ECO:0000259" key="1">
    <source>
        <dbReference type="Pfam" id="PF14493"/>
    </source>
</evidence>
<dbReference type="Pfam" id="PF14493">
    <property type="entry name" value="HTH_40"/>
    <property type="match status" value="1"/>
</dbReference>
<dbReference type="InterPro" id="IPR029491">
    <property type="entry name" value="Helicase_HTH"/>
</dbReference>
<organism evidence="2 3">
    <name type="scientific">Liquorilactobacillus capillatus DSM 19910</name>
    <dbReference type="NCBI Taxonomy" id="1423731"/>
    <lineage>
        <taxon>Bacteria</taxon>
        <taxon>Bacillati</taxon>
        <taxon>Bacillota</taxon>
        <taxon>Bacilli</taxon>
        <taxon>Lactobacillales</taxon>
        <taxon>Lactobacillaceae</taxon>
        <taxon>Liquorilactobacillus</taxon>
    </lineage>
</organism>
<evidence type="ECO:0000313" key="2">
    <source>
        <dbReference type="EMBL" id="KRL01230.1"/>
    </source>
</evidence>
<protein>
    <recommendedName>
        <fullName evidence="1">Helicase Helix-turn-helix domain-containing protein</fullName>
    </recommendedName>
</protein>
<proteinExistence type="predicted"/>
<dbReference type="OrthoDB" id="2146354at2"/>
<gene>
    <name evidence="2" type="ORF">FC81_GL001371</name>
</gene>
<feature type="domain" description="Helicase Helix-turn-helix" evidence="1">
    <location>
        <begin position="244"/>
        <end position="331"/>
    </location>
</feature>
<dbReference type="AlphaFoldDB" id="A0A0R1M033"/>
<dbReference type="STRING" id="1423731.FC81_GL001371"/>
<sequence>MEELLYFFSTTQPRRPAVIRQVLLNKRTVSNLFWGLRYGILDWLATYPQLQREQFDAVIKTMLVKGWLIEEKQGLRLSLAGLNQSQAFEKKHYRITKPFLFSRLKTPLWHEVLQLLVQVVSETSYQNKQYYVVNSSMQARVIIKQWYQKYYCKNLGQQLGNQLLEFLKQMNSSDADLFMQLFSGHKVIAKTAEQLAYNSTYTGADIENLGRDLGSQLIDFLAKGTSIFKSLAQALLKQNLLAQSTLETYKLYQAGIPLARIGKMRNLKAGTVSEHLLEAAIFIPEFDFKRLLTPQDYVLFNKIFQGEIDNWRYEKIQQADPQSSFTKFRLYQIEQSKVELSR</sequence>